<dbReference type="AlphaFoldDB" id="A0A939LX65"/>
<dbReference type="PROSITE" id="PS50968">
    <property type="entry name" value="BIOTINYL_LIPOYL"/>
    <property type="match status" value="1"/>
</dbReference>
<dbReference type="RefSeq" id="WP_208044503.1">
    <property type="nucleotide sequence ID" value="NZ_JAGDYL010000001.1"/>
</dbReference>
<sequence length="75" mass="7872">MDVNLTQDLLGEETEADMGEWLVEDGATVAEGQVIGSIETSKLVNELVAPAAGVISLKKEAGDLVELDETLATID</sequence>
<gene>
    <name evidence="2" type="ORF">J4H91_01695</name>
</gene>
<keyword evidence="3" id="KW-1185">Reference proteome</keyword>
<evidence type="ECO:0000313" key="2">
    <source>
        <dbReference type="EMBL" id="MBO1804032.1"/>
    </source>
</evidence>
<protein>
    <recommendedName>
        <fullName evidence="1">Lipoyl-binding domain-containing protein</fullName>
    </recommendedName>
</protein>
<dbReference type="CDD" id="cd06849">
    <property type="entry name" value="lipoyl_domain"/>
    <property type="match status" value="1"/>
</dbReference>
<organism evidence="2 3">
    <name type="scientific">Leucobacter ruminantium</name>
    <dbReference type="NCBI Taxonomy" id="1289170"/>
    <lineage>
        <taxon>Bacteria</taxon>
        <taxon>Bacillati</taxon>
        <taxon>Actinomycetota</taxon>
        <taxon>Actinomycetes</taxon>
        <taxon>Micrococcales</taxon>
        <taxon>Microbacteriaceae</taxon>
        <taxon>Leucobacter</taxon>
    </lineage>
</organism>
<dbReference type="Pfam" id="PF00364">
    <property type="entry name" value="Biotin_lipoyl"/>
    <property type="match status" value="1"/>
</dbReference>
<dbReference type="InterPro" id="IPR000089">
    <property type="entry name" value="Biotin_lipoyl"/>
</dbReference>
<accession>A0A939LX65</accession>
<dbReference type="Gene3D" id="2.40.50.100">
    <property type="match status" value="1"/>
</dbReference>
<name>A0A939LX65_9MICO</name>
<comment type="caution">
    <text evidence="2">The sequence shown here is derived from an EMBL/GenBank/DDBJ whole genome shotgun (WGS) entry which is preliminary data.</text>
</comment>
<evidence type="ECO:0000259" key="1">
    <source>
        <dbReference type="PROSITE" id="PS50968"/>
    </source>
</evidence>
<evidence type="ECO:0000313" key="3">
    <source>
        <dbReference type="Proteomes" id="UP000664398"/>
    </source>
</evidence>
<dbReference type="EMBL" id="JAGDYL010000001">
    <property type="protein sequence ID" value="MBO1804032.1"/>
    <property type="molecule type" value="Genomic_DNA"/>
</dbReference>
<reference evidence="2" key="1">
    <citation type="submission" date="2021-03" db="EMBL/GenBank/DDBJ databases">
        <title>Leucobacter chromiisoli sp. nov., isolated from chromium-containing soil of chemical plant.</title>
        <authorList>
            <person name="Xu Z."/>
        </authorList>
    </citation>
    <scope>NUCLEOTIDE SEQUENCE</scope>
    <source>
        <strain evidence="2">A2</strain>
    </source>
</reference>
<dbReference type="Proteomes" id="UP000664398">
    <property type="component" value="Unassembled WGS sequence"/>
</dbReference>
<dbReference type="SUPFAM" id="SSF51230">
    <property type="entry name" value="Single hybrid motif"/>
    <property type="match status" value="1"/>
</dbReference>
<feature type="domain" description="Lipoyl-binding" evidence="1">
    <location>
        <begin position="1"/>
        <end position="75"/>
    </location>
</feature>
<proteinExistence type="predicted"/>
<dbReference type="InterPro" id="IPR011053">
    <property type="entry name" value="Single_hybrid_motif"/>
</dbReference>